<proteinExistence type="predicted"/>
<dbReference type="Proteomes" id="UP001057402">
    <property type="component" value="Chromosome 1"/>
</dbReference>
<keyword evidence="2" id="KW-1185">Reference proteome</keyword>
<sequence>MYTLTIVSINLTAAEGDKYKVAKRWGHIHIVTRKWLDQSIARKACLNEDSYPVPGIPVPPLKGQDSSVAALENHGNEHKRSQSFTSAFGDPYASADPALGDLDQDLETTLSQTCFPETHLSNKEDACEMIHDQRNESLNQDDRVAQDSETEDDGLYLSECRLMLVGFDSQKLRSLVNITRKGGASRYTTSNERLTHIIVGCPSESEKKEVRGLASLGLIHVVRSSWLEDCGQERREVPVLQKHIAYDLLLPKGYVDSNAEPTTVSQNTNITDYGRLSRSVSHQPVSNGEIEDKLVNGQVEKSRLDGGHCHDESADQPQQNFSVCLTVSNDLQKKQINCNKGEMFSCTVFRGKYFCFSGTFPEERRPEIVDWVNQGGGKFLTSLRASNLDYVIECHGVNVNIDIHSVTYVSSHWIRSCLEDRSLLDVGSHILYSPLSCQVPLPGFESFQFCVSQYEAKDRQLLRNLCYTLGAKFGEKLTKKVTHLLCKFSVGDKYDAACKWGIEAVTSDWISECVRQNRLVPLEGYRPKEVSAHELGSYTISQYLSQATQVRSGVLPSESLVRSQYLGDGNDAHISERPRDVPVCNEESIEEDKQRLAKEEADIPDVAAAIEDLLEETSKIQDKNSPERRTLYDLNIFPSKPLAVPERPEHHSLIGLSKHWINRSQRTGDAENCHHPSRNGDLYALDGFSETQTESQVVGYEEDLSGRQLIIDRLFKQQHGESIYSRALLYISNSGMELKCTISWGVPFSNSNGSLLLRLPRVTLSPHQPLPFPLGPPPPLPPTVSSSLSASSVSSPPPLPLIFPALLSRPSDGSRLPWVGPVPGDIAEIEAYCRIFRATERLRDALMESLCNPLTGECRVLDDYPSDDAPLLEDKLVSVLGCMLSLLSKGREEVVSGRSLIARSFRGIDGGEVSEDELPPVAVF</sequence>
<evidence type="ECO:0000313" key="2">
    <source>
        <dbReference type="Proteomes" id="UP001057402"/>
    </source>
</evidence>
<evidence type="ECO:0000313" key="1">
    <source>
        <dbReference type="EMBL" id="KAI4388097.1"/>
    </source>
</evidence>
<reference evidence="2" key="1">
    <citation type="journal article" date="2023" name="Front. Plant Sci.">
        <title>Chromosomal-level genome assembly of Melastoma candidum provides insights into trichome evolution.</title>
        <authorList>
            <person name="Zhong Y."/>
            <person name="Wu W."/>
            <person name="Sun C."/>
            <person name="Zou P."/>
            <person name="Liu Y."/>
            <person name="Dai S."/>
            <person name="Zhou R."/>
        </authorList>
    </citation>
    <scope>NUCLEOTIDE SEQUENCE [LARGE SCALE GENOMIC DNA]</scope>
</reference>
<organism evidence="1 2">
    <name type="scientific">Melastoma candidum</name>
    <dbReference type="NCBI Taxonomy" id="119954"/>
    <lineage>
        <taxon>Eukaryota</taxon>
        <taxon>Viridiplantae</taxon>
        <taxon>Streptophyta</taxon>
        <taxon>Embryophyta</taxon>
        <taxon>Tracheophyta</taxon>
        <taxon>Spermatophyta</taxon>
        <taxon>Magnoliopsida</taxon>
        <taxon>eudicotyledons</taxon>
        <taxon>Gunneridae</taxon>
        <taxon>Pentapetalae</taxon>
        <taxon>rosids</taxon>
        <taxon>malvids</taxon>
        <taxon>Myrtales</taxon>
        <taxon>Melastomataceae</taxon>
        <taxon>Melastomatoideae</taxon>
        <taxon>Melastomateae</taxon>
        <taxon>Melastoma</taxon>
    </lineage>
</organism>
<name>A0ACB9SBF0_9MYRT</name>
<accession>A0ACB9SBF0</accession>
<comment type="caution">
    <text evidence="1">The sequence shown here is derived from an EMBL/GenBank/DDBJ whole genome shotgun (WGS) entry which is preliminary data.</text>
</comment>
<protein>
    <submittedName>
        <fullName evidence="1">Uncharacterized protein</fullName>
    </submittedName>
</protein>
<gene>
    <name evidence="1" type="ORF">MLD38_000459</name>
</gene>
<dbReference type="EMBL" id="CM042880">
    <property type="protein sequence ID" value="KAI4388097.1"/>
    <property type="molecule type" value="Genomic_DNA"/>
</dbReference>